<sequence length="64" mass="7358">MMGMTPLFTGRTPLIQRPFLETGFLGFLKIQTGTSGFLPIKVWTYIIMVRTHSEDTRQRANQLL</sequence>
<evidence type="ECO:0000313" key="1">
    <source>
        <dbReference type="EMBL" id="SVA99611.1"/>
    </source>
</evidence>
<dbReference type="EMBL" id="UINC01024941">
    <property type="protein sequence ID" value="SVA99611.1"/>
    <property type="molecule type" value="Genomic_DNA"/>
</dbReference>
<dbReference type="AlphaFoldDB" id="A0A382AEA5"/>
<proteinExistence type="predicted"/>
<gene>
    <name evidence="1" type="ORF">METZ01_LOCUS152465</name>
</gene>
<protein>
    <submittedName>
        <fullName evidence="1">Uncharacterized protein</fullName>
    </submittedName>
</protein>
<reference evidence="1" key="1">
    <citation type="submission" date="2018-05" db="EMBL/GenBank/DDBJ databases">
        <authorList>
            <person name="Lanie J.A."/>
            <person name="Ng W.-L."/>
            <person name="Kazmierczak K.M."/>
            <person name="Andrzejewski T.M."/>
            <person name="Davidsen T.M."/>
            <person name="Wayne K.J."/>
            <person name="Tettelin H."/>
            <person name="Glass J.I."/>
            <person name="Rusch D."/>
            <person name="Podicherti R."/>
            <person name="Tsui H.-C.T."/>
            <person name="Winkler M.E."/>
        </authorList>
    </citation>
    <scope>NUCLEOTIDE SEQUENCE</scope>
</reference>
<organism evidence="1">
    <name type="scientific">marine metagenome</name>
    <dbReference type="NCBI Taxonomy" id="408172"/>
    <lineage>
        <taxon>unclassified sequences</taxon>
        <taxon>metagenomes</taxon>
        <taxon>ecological metagenomes</taxon>
    </lineage>
</organism>
<accession>A0A382AEA5</accession>
<name>A0A382AEA5_9ZZZZ</name>